<gene>
    <name evidence="19" type="ORF">O9H85_28200</name>
</gene>
<dbReference type="PROSITE" id="PS50885">
    <property type="entry name" value="HAMP"/>
    <property type="match status" value="1"/>
</dbReference>
<feature type="domain" description="Histidine kinase" evidence="16">
    <location>
        <begin position="548"/>
        <end position="770"/>
    </location>
</feature>
<dbReference type="SMART" id="SM00388">
    <property type="entry name" value="HisKA"/>
    <property type="match status" value="1"/>
</dbReference>
<dbReference type="InterPro" id="IPR036097">
    <property type="entry name" value="HisK_dim/P_sf"/>
</dbReference>
<dbReference type="InterPro" id="IPR001789">
    <property type="entry name" value="Sig_transdc_resp-reg_receiver"/>
</dbReference>
<dbReference type="SMART" id="SM00448">
    <property type="entry name" value="REC"/>
    <property type="match status" value="2"/>
</dbReference>
<evidence type="ECO:0000259" key="18">
    <source>
        <dbReference type="PROSITE" id="PS50885"/>
    </source>
</evidence>
<evidence type="ECO:0000256" key="2">
    <source>
        <dbReference type="ARBA" id="ARBA00004651"/>
    </source>
</evidence>
<dbReference type="CDD" id="cd17546">
    <property type="entry name" value="REC_hyHK_CKI1_RcsC-like"/>
    <property type="match status" value="1"/>
</dbReference>
<dbReference type="InterPro" id="IPR003018">
    <property type="entry name" value="GAF"/>
</dbReference>
<keyword evidence="6" id="KW-0808">Transferase</keyword>
<keyword evidence="7" id="KW-0547">Nucleotide-binding</keyword>
<dbReference type="PANTHER" id="PTHR45339:SF1">
    <property type="entry name" value="HYBRID SIGNAL TRANSDUCTION HISTIDINE KINASE J"/>
    <property type="match status" value="1"/>
</dbReference>
<feature type="region of interest" description="Disordered" evidence="14">
    <location>
        <begin position="799"/>
        <end position="821"/>
    </location>
</feature>
<feature type="transmembrane region" description="Helical" evidence="15">
    <location>
        <begin position="184"/>
        <end position="206"/>
    </location>
</feature>
<dbReference type="Pfam" id="PF00072">
    <property type="entry name" value="Response_reg"/>
    <property type="match status" value="2"/>
</dbReference>
<dbReference type="CDD" id="cd16922">
    <property type="entry name" value="HATPase_EvgS-ArcB-TorS-like"/>
    <property type="match status" value="1"/>
</dbReference>
<evidence type="ECO:0000256" key="7">
    <source>
        <dbReference type="ARBA" id="ARBA00022741"/>
    </source>
</evidence>
<accession>A0ABT4QH35</accession>
<evidence type="ECO:0000259" key="16">
    <source>
        <dbReference type="PROSITE" id="PS50109"/>
    </source>
</evidence>
<feature type="domain" description="HAMP" evidence="18">
    <location>
        <begin position="229"/>
        <end position="262"/>
    </location>
</feature>
<evidence type="ECO:0000256" key="11">
    <source>
        <dbReference type="ARBA" id="ARBA00023136"/>
    </source>
</evidence>
<dbReference type="InterPro" id="IPR004358">
    <property type="entry name" value="Sig_transdc_His_kin-like_C"/>
</dbReference>
<dbReference type="PANTHER" id="PTHR45339">
    <property type="entry name" value="HYBRID SIGNAL TRANSDUCTION HISTIDINE KINASE J"/>
    <property type="match status" value="1"/>
</dbReference>
<proteinExistence type="predicted"/>
<keyword evidence="4" id="KW-1003">Cell membrane</keyword>
<dbReference type="Gene3D" id="6.10.340.10">
    <property type="match status" value="1"/>
</dbReference>
<dbReference type="Pfam" id="PF13185">
    <property type="entry name" value="GAF_2"/>
    <property type="match status" value="1"/>
</dbReference>
<keyword evidence="11 15" id="KW-0472">Membrane</keyword>
<dbReference type="EMBL" id="JAQAGZ010000022">
    <property type="protein sequence ID" value="MCZ8516207.1"/>
    <property type="molecule type" value="Genomic_DNA"/>
</dbReference>
<dbReference type="InterPro" id="IPR005467">
    <property type="entry name" value="His_kinase_dom"/>
</dbReference>
<keyword evidence="15" id="KW-1133">Transmembrane helix</keyword>
<evidence type="ECO:0000256" key="15">
    <source>
        <dbReference type="SAM" id="Phobius"/>
    </source>
</evidence>
<dbReference type="CDD" id="cd06225">
    <property type="entry name" value="HAMP"/>
    <property type="match status" value="1"/>
</dbReference>
<dbReference type="InterPro" id="IPR003661">
    <property type="entry name" value="HisK_dim/P_dom"/>
</dbReference>
<dbReference type="InterPro" id="IPR036890">
    <property type="entry name" value="HATPase_C_sf"/>
</dbReference>
<reference evidence="19 20" key="1">
    <citation type="submission" date="2022-12" db="EMBL/GenBank/DDBJ databases">
        <title>Draft genome sequence of Paenibacillus sp. dW9.</title>
        <authorList>
            <person name="Choi E.-W."/>
            <person name="Kim D.-U."/>
        </authorList>
    </citation>
    <scope>NUCLEOTIDE SEQUENCE [LARGE SCALE GENOMIC DNA]</scope>
    <source>
        <strain evidence="20">dW9</strain>
    </source>
</reference>
<name>A0ABT4QH35_9BACL</name>
<keyword evidence="10" id="KW-0902">Two-component regulatory system</keyword>
<dbReference type="InterPro" id="IPR003660">
    <property type="entry name" value="HAMP_dom"/>
</dbReference>
<protein>
    <recommendedName>
        <fullName evidence="3">histidine kinase</fullName>
        <ecNumber evidence="3">2.7.13.3</ecNumber>
    </recommendedName>
</protein>
<keyword evidence="9" id="KW-0067">ATP-binding</keyword>
<evidence type="ECO:0000256" key="9">
    <source>
        <dbReference type="ARBA" id="ARBA00022840"/>
    </source>
</evidence>
<dbReference type="Pfam" id="PF00672">
    <property type="entry name" value="HAMP"/>
    <property type="match status" value="1"/>
</dbReference>
<dbReference type="InterPro" id="IPR024478">
    <property type="entry name" value="HlyB_4HB_MCP"/>
</dbReference>
<feature type="domain" description="Response regulatory" evidence="17">
    <location>
        <begin position="829"/>
        <end position="942"/>
    </location>
</feature>
<dbReference type="InterPro" id="IPR003594">
    <property type="entry name" value="HATPase_dom"/>
</dbReference>
<keyword evidence="15" id="KW-0812">Transmembrane</keyword>
<dbReference type="CDD" id="cd19411">
    <property type="entry name" value="MCP2201-like_sensor"/>
    <property type="match status" value="1"/>
</dbReference>
<dbReference type="Proteomes" id="UP001527882">
    <property type="component" value="Unassembled WGS sequence"/>
</dbReference>
<evidence type="ECO:0000313" key="20">
    <source>
        <dbReference type="Proteomes" id="UP001527882"/>
    </source>
</evidence>
<dbReference type="SUPFAM" id="SSF55874">
    <property type="entry name" value="ATPase domain of HSP90 chaperone/DNA topoisomerase II/histidine kinase"/>
    <property type="match status" value="1"/>
</dbReference>
<dbReference type="EC" id="2.7.13.3" evidence="3"/>
<dbReference type="PROSITE" id="PS50110">
    <property type="entry name" value="RESPONSE_REGULATORY"/>
    <property type="match status" value="2"/>
</dbReference>
<dbReference type="Gene3D" id="3.40.50.2300">
    <property type="match status" value="2"/>
</dbReference>
<evidence type="ECO:0000256" key="12">
    <source>
        <dbReference type="PROSITE-ProRule" id="PRU00169"/>
    </source>
</evidence>
<evidence type="ECO:0000256" key="14">
    <source>
        <dbReference type="SAM" id="MobiDB-lite"/>
    </source>
</evidence>
<dbReference type="Gene3D" id="1.10.287.130">
    <property type="match status" value="1"/>
</dbReference>
<evidence type="ECO:0000256" key="6">
    <source>
        <dbReference type="ARBA" id="ARBA00022679"/>
    </source>
</evidence>
<comment type="caution">
    <text evidence="19">The sequence shown here is derived from an EMBL/GenBank/DDBJ whole genome shotgun (WGS) entry which is preliminary data.</text>
</comment>
<evidence type="ECO:0000256" key="5">
    <source>
        <dbReference type="ARBA" id="ARBA00022553"/>
    </source>
</evidence>
<dbReference type="InterPro" id="IPR029016">
    <property type="entry name" value="GAF-like_dom_sf"/>
</dbReference>
<dbReference type="Gene3D" id="3.30.450.40">
    <property type="match status" value="1"/>
</dbReference>
<dbReference type="Pfam" id="PF02518">
    <property type="entry name" value="HATPase_c"/>
    <property type="match status" value="1"/>
</dbReference>
<dbReference type="SUPFAM" id="SSF52172">
    <property type="entry name" value="CheY-like"/>
    <property type="match status" value="2"/>
</dbReference>
<dbReference type="PRINTS" id="PR00344">
    <property type="entry name" value="BCTRLSENSOR"/>
</dbReference>
<dbReference type="InterPro" id="IPR047347">
    <property type="entry name" value="YvaQ-like_sensor"/>
</dbReference>
<evidence type="ECO:0000256" key="8">
    <source>
        <dbReference type="ARBA" id="ARBA00022777"/>
    </source>
</evidence>
<keyword evidence="20" id="KW-1185">Reference proteome</keyword>
<comment type="subcellular location">
    <subcellularLocation>
        <location evidence="2">Cell membrane</location>
        <topology evidence="2">Multi-pass membrane protein</topology>
    </subcellularLocation>
</comment>
<comment type="catalytic activity">
    <reaction evidence="1">
        <text>ATP + protein L-histidine = ADP + protein N-phospho-L-histidine.</text>
        <dbReference type="EC" id="2.7.13.3"/>
    </reaction>
</comment>
<dbReference type="SUPFAM" id="SSF47384">
    <property type="entry name" value="Homodimeric domain of signal transducing histidine kinase"/>
    <property type="match status" value="1"/>
</dbReference>
<dbReference type="RefSeq" id="WP_269884741.1">
    <property type="nucleotide sequence ID" value="NZ_JAQAGZ010000022.1"/>
</dbReference>
<feature type="modified residue" description="4-aspartylphosphate" evidence="12">
    <location>
        <position position="1086"/>
    </location>
</feature>
<evidence type="ECO:0000256" key="1">
    <source>
        <dbReference type="ARBA" id="ARBA00000085"/>
    </source>
</evidence>
<keyword evidence="8" id="KW-0418">Kinase</keyword>
<feature type="modified residue" description="4-aspartylphosphate" evidence="12">
    <location>
        <position position="878"/>
    </location>
</feature>
<evidence type="ECO:0000256" key="10">
    <source>
        <dbReference type="ARBA" id="ARBA00023012"/>
    </source>
</evidence>
<sequence length="1155" mass="129039">MRIRSKIVVGFGILIIVLFALAGIGINRLNMTDQNLKDMYENRYQRLKLSTTLRNDSAELAKAIDNLILIDSEESDTKNNQIINDKSKLISQEMQQIDGLFTTPEERRLAEDMKQTGKRFMDYKDNVVQMNRTGKKQDANNLRTNAGNALQDQFIQSIAGISTYEEKAMDDAIERSLEDNNRGFNFTGILTIAGLLLGFGIIYWIGTAFNRGLNSLQQLMLAFAGGAWGDSAYRVKVTSGDEFGKLAGFFNRMADDLERTTAKERALNKMNEDNLWIQNHSAHLYYQLQETNRVDEMGQLFISELARMVGAQSGVFYVAETAGTERKLVLAGSYANSESEAQEELRFGQGLIGQAAKDGKAIVLDEAPSDYGGLGSALGRIEPLALNVQPILYDGRTIGVFELVFLKKPGEVERQMIEQIAEVFGIVLNSLKDRLKNEELLRIHKALTDELQSQSEELLSQQDELKASNEHLEVQARALKASEELLQRQQEELEQANEALTRKTVELEEQVKATEEINRQIESAKESLEKQTFELALASRYKSEFLANMSHELRTPLNSLLILSQLLKENKEGNLTVKQVEYAETIYSSGCDLLKLIDDVLDLAKVESGRMDVQREQVDVPDLIESLQRTFAPVARSRNLDFKVRVHDSAPNRLITDASRLLQILKNLLSNAFKFTHSGWILLDIGMVNEPQPMISFAVEDTGIGIPSDKQELVFEAFRQADGTTSRKYGGTGLGLSISRQLAGLLGGKIGLQSEEGKGSRFTVYLPLIIERKQEEERPEPGALPQIRVAALNARAGRKETAAGTVPSGPQAAGTLPDDRDRIGPDDKVLLIIEDDQHFAGVLLDMARSRGFKAIVALSGDTGLELAKMRQPDAILLDIQLPVIDGWSVLVQLKNDNATRHIPVHVISVVDEVHRGLALGAIAWLRKPSNREGLKQAFDQIQSFLDRELKNLLLVEPDESQRANLTKLIARDDLSITAVKSGEYAESILIKDVKSPERLLDETSLFLHRVEESLPEEKKQVLQKLHSIEAVFTGKKVLLADDDIRNVFALSTLLEGLGMEVAFAETGRQALELLHREPDFDLVLMDIMMPEVDGFEAMRAIREDERFDRLPIIALTAKAMKEDREKCIAAGASDYITKPVHTDQLLSLMRVWLCK</sequence>
<dbReference type="SMART" id="SM00304">
    <property type="entry name" value="HAMP"/>
    <property type="match status" value="1"/>
</dbReference>
<evidence type="ECO:0000259" key="17">
    <source>
        <dbReference type="PROSITE" id="PS50110"/>
    </source>
</evidence>
<keyword evidence="5 12" id="KW-0597">Phosphoprotein</keyword>
<keyword evidence="13" id="KW-0175">Coiled coil</keyword>
<evidence type="ECO:0000256" key="4">
    <source>
        <dbReference type="ARBA" id="ARBA00022475"/>
    </source>
</evidence>
<dbReference type="CDD" id="cd00082">
    <property type="entry name" value="HisKA"/>
    <property type="match status" value="1"/>
</dbReference>
<evidence type="ECO:0000256" key="3">
    <source>
        <dbReference type="ARBA" id="ARBA00012438"/>
    </source>
</evidence>
<evidence type="ECO:0000256" key="13">
    <source>
        <dbReference type="SAM" id="Coils"/>
    </source>
</evidence>
<feature type="coiled-coil region" evidence="13">
    <location>
        <begin position="437"/>
        <end position="534"/>
    </location>
</feature>
<dbReference type="Pfam" id="PF00512">
    <property type="entry name" value="HisKA"/>
    <property type="match status" value="1"/>
</dbReference>
<dbReference type="InterPro" id="IPR011006">
    <property type="entry name" value="CheY-like_superfamily"/>
</dbReference>
<dbReference type="SUPFAM" id="SSF55781">
    <property type="entry name" value="GAF domain-like"/>
    <property type="match status" value="1"/>
</dbReference>
<dbReference type="PROSITE" id="PS50109">
    <property type="entry name" value="HIS_KIN"/>
    <property type="match status" value="1"/>
</dbReference>
<dbReference type="Gene3D" id="3.30.565.10">
    <property type="entry name" value="Histidine kinase-like ATPase, C-terminal domain"/>
    <property type="match status" value="1"/>
</dbReference>
<feature type="domain" description="Response regulatory" evidence="17">
    <location>
        <begin position="1036"/>
        <end position="1153"/>
    </location>
</feature>
<dbReference type="SMART" id="SM00387">
    <property type="entry name" value="HATPase_c"/>
    <property type="match status" value="1"/>
</dbReference>
<feature type="transmembrane region" description="Helical" evidence="15">
    <location>
        <begin position="6"/>
        <end position="29"/>
    </location>
</feature>
<organism evidence="19 20">
    <name type="scientific">Paenibacillus gyeongsangnamensis</name>
    <dbReference type="NCBI Taxonomy" id="3388067"/>
    <lineage>
        <taxon>Bacteria</taxon>
        <taxon>Bacillati</taxon>
        <taxon>Bacillota</taxon>
        <taxon>Bacilli</taxon>
        <taxon>Bacillales</taxon>
        <taxon>Paenibacillaceae</taxon>
        <taxon>Paenibacillus</taxon>
    </lineage>
</organism>
<evidence type="ECO:0000313" key="19">
    <source>
        <dbReference type="EMBL" id="MCZ8516207.1"/>
    </source>
</evidence>
<dbReference type="Pfam" id="PF12729">
    <property type="entry name" value="4HB_MCP_1"/>
    <property type="match status" value="1"/>
</dbReference>